<dbReference type="PROSITE" id="PS01305">
    <property type="entry name" value="MOAA_NIFB_PQQE"/>
    <property type="match status" value="1"/>
</dbReference>
<keyword evidence="3" id="KW-0949">S-adenosyl-L-methionine</keyword>
<dbReference type="NCBIfam" id="TIGR03974">
    <property type="entry name" value="rSAM_six_Cys"/>
    <property type="match status" value="1"/>
</dbReference>
<dbReference type="InterPro" id="IPR023867">
    <property type="entry name" value="Sulphatase_maturase_rSAM"/>
</dbReference>
<dbReference type="PANTHER" id="PTHR43273">
    <property type="entry name" value="ANAEROBIC SULFATASE-MATURATING ENZYME HOMOLOG ASLB-RELATED"/>
    <property type="match status" value="1"/>
</dbReference>
<evidence type="ECO:0000256" key="5">
    <source>
        <dbReference type="ARBA" id="ARBA00023004"/>
    </source>
</evidence>
<evidence type="ECO:0000313" key="8">
    <source>
        <dbReference type="EMBL" id="RBP68346.1"/>
    </source>
</evidence>
<protein>
    <recommendedName>
        <fullName evidence="7">Radical SAM core domain-containing protein</fullName>
    </recommendedName>
</protein>
<accession>A0A366IC53</accession>
<dbReference type="Pfam" id="PF13186">
    <property type="entry name" value="SPASM"/>
    <property type="match status" value="1"/>
</dbReference>
<dbReference type="SFLD" id="SFLDG01067">
    <property type="entry name" value="SPASM/twitch_domain_containing"/>
    <property type="match status" value="1"/>
</dbReference>
<evidence type="ECO:0000313" key="9">
    <source>
        <dbReference type="Proteomes" id="UP000253490"/>
    </source>
</evidence>
<dbReference type="GO" id="GO:0051539">
    <property type="term" value="F:4 iron, 4 sulfur cluster binding"/>
    <property type="evidence" value="ECO:0007669"/>
    <property type="project" value="UniProtKB-KW"/>
</dbReference>
<dbReference type="GO" id="GO:0016491">
    <property type="term" value="F:oxidoreductase activity"/>
    <property type="evidence" value="ECO:0007669"/>
    <property type="project" value="InterPro"/>
</dbReference>
<dbReference type="InterPro" id="IPR000385">
    <property type="entry name" value="MoaA_NifB_PqqE_Fe-S-bd_CS"/>
</dbReference>
<comment type="caution">
    <text evidence="8">The sequence shown here is derived from an EMBL/GenBank/DDBJ whole genome shotgun (WGS) entry which is preliminary data.</text>
</comment>
<dbReference type="OrthoDB" id="9808591at2"/>
<dbReference type="AlphaFoldDB" id="A0A366IC53"/>
<evidence type="ECO:0000256" key="2">
    <source>
        <dbReference type="ARBA" id="ARBA00022485"/>
    </source>
</evidence>
<comment type="cofactor">
    <cofactor evidence="1">
        <name>[4Fe-4S] cluster</name>
        <dbReference type="ChEBI" id="CHEBI:49883"/>
    </cofactor>
</comment>
<evidence type="ECO:0000256" key="1">
    <source>
        <dbReference type="ARBA" id="ARBA00001966"/>
    </source>
</evidence>
<dbReference type="CDD" id="cd21124">
    <property type="entry name" value="SPASM_CteB-like"/>
    <property type="match status" value="1"/>
</dbReference>
<dbReference type="InterPro" id="IPR013785">
    <property type="entry name" value="Aldolase_TIM"/>
</dbReference>
<dbReference type="Gene3D" id="3.20.20.70">
    <property type="entry name" value="Aldolase class I"/>
    <property type="match status" value="1"/>
</dbReference>
<dbReference type="EMBL" id="QNRX01000003">
    <property type="protein sequence ID" value="RBP68346.1"/>
    <property type="molecule type" value="Genomic_DNA"/>
</dbReference>
<keyword evidence="4" id="KW-0479">Metal-binding</keyword>
<dbReference type="SFLD" id="SFLDG01386">
    <property type="entry name" value="main_SPASM_domain-containing"/>
    <property type="match status" value="1"/>
</dbReference>
<dbReference type="InterPro" id="IPR007197">
    <property type="entry name" value="rSAM"/>
</dbReference>
<dbReference type="SUPFAM" id="SSF102114">
    <property type="entry name" value="Radical SAM enzymes"/>
    <property type="match status" value="1"/>
</dbReference>
<keyword evidence="2" id="KW-0004">4Fe-4S</keyword>
<feature type="domain" description="Radical SAM core" evidence="7">
    <location>
        <begin position="86"/>
        <end position="311"/>
    </location>
</feature>
<name>A0A366IC53_9FIRM</name>
<dbReference type="CDD" id="cd01335">
    <property type="entry name" value="Radical_SAM"/>
    <property type="match status" value="1"/>
</dbReference>
<dbReference type="NCBIfam" id="TIGR04085">
    <property type="entry name" value="rSAM_more_4Fe4S"/>
    <property type="match status" value="1"/>
</dbReference>
<dbReference type="Pfam" id="PF04055">
    <property type="entry name" value="Radical_SAM"/>
    <property type="match status" value="1"/>
</dbReference>
<keyword evidence="5" id="KW-0408">Iron</keyword>
<dbReference type="PROSITE" id="PS51918">
    <property type="entry name" value="RADICAL_SAM"/>
    <property type="match status" value="1"/>
</dbReference>
<dbReference type="SFLD" id="SFLDS00029">
    <property type="entry name" value="Radical_SAM"/>
    <property type="match status" value="1"/>
</dbReference>
<organism evidence="8 9">
    <name type="scientific">Alkalibaculum bacchi</name>
    <dbReference type="NCBI Taxonomy" id="645887"/>
    <lineage>
        <taxon>Bacteria</taxon>
        <taxon>Bacillati</taxon>
        <taxon>Bacillota</taxon>
        <taxon>Clostridia</taxon>
        <taxon>Eubacteriales</taxon>
        <taxon>Eubacteriaceae</taxon>
        <taxon>Alkalibaculum</taxon>
    </lineage>
</organism>
<evidence type="ECO:0000259" key="7">
    <source>
        <dbReference type="PROSITE" id="PS51918"/>
    </source>
</evidence>
<dbReference type="InterPro" id="IPR024025">
    <property type="entry name" value="SCIFF_rSAM_maturase"/>
</dbReference>
<dbReference type="RefSeq" id="WP_113919775.1">
    <property type="nucleotide sequence ID" value="NZ_CALNCS010000147.1"/>
</dbReference>
<dbReference type="GO" id="GO:0046872">
    <property type="term" value="F:metal ion binding"/>
    <property type="evidence" value="ECO:0007669"/>
    <property type="project" value="UniProtKB-KW"/>
</dbReference>
<reference evidence="8 9" key="1">
    <citation type="submission" date="2018-06" db="EMBL/GenBank/DDBJ databases">
        <title>Genomic Encyclopedia of Type Strains, Phase IV (KMG-IV): sequencing the most valuable type-strain genomes for metagenomic binning, comparative biology and taxonomic classification.</title>
        <authorList>
            <person name="Goeker M."/>
        </authorList>
    </citation>
    <scope>NUCLEOTIDE SEQUENCE [LARGE SCALE GENOMIC DNA]</scope>
    <source>
        <strain evidence="8 9">DSM 22112</strain>
    </source>
</reference>
<keyword evidence="6" id="KW-0411">Iron-sulfur</keyword>
<evidence type="ECO:0000256" key="6">
    <source>
        <dbReference type="ARBA" id="ARBA00023014"/>
    </source>
</evidence>
<proteinExistence type="predicted"/>
<gene>
    <name evidence="8" type="ORF">DES36_103108</name>
</gene>
<sequence>MIHKYKLEDTYILLDVNSGGVFQIDEITYDILDYYPDVNKEQTIENLKNKYSIEELSEIIDEIDQLINRNELFTKQDVINPNFINNTVIKAMCLHVSHDCNIRCKYCFASQGDFQGDRLLMDEETGKKAIDFLIENSKGRRNLEIDFFGGEPLLNFELVKTLVDYGREQEKIHNKNFRFTMTTNGVLLDEETMEYINENMHNVVLSIDGRKEVNDRMRYTPNNKGTYDIILSKIKAMADKRGDKEHYVRGTYTKYNLDFSNDVIHLADCGFKHISVEPVVTDPKMDYAITREDLPVLFNEYEKLTKEYLKRQEDKPFRFYHFNVDLDHGPCLYKRVSGCGAGNDYIAITPQGDIYPCHQFVGDEKFKLGTIFEGIVNTTVKDEFHEANLTEKAKCTDCWAKYFCGGGCLANAYNTNGNVLEPDEIGCELEKKRLECAIAIETINRS</sequence>
<dbReference type="InterPro" id="IPR023885">
    <property type="entry name" value="4Fe4S-binding_SPASM_dom"/>
</dbReference>
<dbReference type="SFLD" id="SFLDG01384">
    <property type="entry name" value="thioether_bond_formation_requi"/>
    <property type="match status" value="1"/>
</dbReference>
<dbReference type="PANTHER" id="PTHR43273:SF8">
    <property type="entry name" value="RADICAL SAM DOMAIN PROTEIN"/>
    <property type="match status" value="1"/>
</dbReference>
<dbReference type="InterPro" id="IPR047602">
    <property type="entry name" value="SPASM_CteB-like"/>
</dbReference>
<dbReference type="Proteomes" id="UP000253490">
    <property type="component" value="Unassembled WGS sequence"/>
</dbReference>
<dbReference type="InterPro" id="IPR058240">
    <property type="entry name" value="rSAM_sf"/>
</dbReference>
<keyword evidence="9" id="KW-1185">Reference proteome</keyword>
<evidence type="ECO:0000256" key="4">
    <source>
        <dbReference type="ARBA" id="ARBA00022723"/>
    </source>
</evidence>
<evidence type="ECO:0000256" key="3">
    <source>
        <dbReference type="ARBA" id="ARBA00022691"/>
    </source>
</evidence>